<evidence type="ECO:0000256" key="2">
    <source>
        <dbReference type="PROSITE-ProRule" id="PRU00169"/>
    </source>
</evidence>
<feature type="modified residue" description="4-aspartylphosphate" evidence="2">
    <location>
        <position position="50"/>
    </location>
</feature>
<dbReference type="AlphaFoldDB" id="A0A517YJK3"/>
<dbReference type="PROSITE" id="PS00622">
    <property type="entry name" value="HTH_LUXR_1"/>
    <property type="match status" value="1"/>
</dbReference>
<dbReference type="InterPro" id="IPR000792">
    <property type="entry name" value="Tscrpt_reg_LuxR_C"/>
</dbReference>
<dbReference type="GO" id="GO:0006355">
    <property type="term" value="P:regulation of DNA-templated transcription"/>
    <property type="evidence" value="ECO:0007669"/>
    <property type="project" value="InterPro"/>
</dbReference>
<dbReference type="RefSeq" id="WP_145095800.1">
    <property type="nucleotide sequence ID" value="NZ_CP036274.1"/>
</dbReference>
<dbReference type="Pfam" id="PF00072">
    <property type="entry name" value="Response_reg"/>
    <property type="match status" value="1"/>
</dbReference>
<evidence type="ECO:0000259" key="4">
    <source>
        <dbReference type="PROSITE" id="PS50110"/>
    </source>
</evidence>
<accession>A0A517YJK3</accession>
<evidence type="ECO:0000256" key="1">
    <source>
        <dbReference type="ARBA" id="ARBA00023125"/>
    </source>
</evidence>
<dbReference type="Gene3D" id="3.40.50.2300">
    <property type="match status" value="1"/>
</dbReference>
<gene>
    <name evidence="5" type="primary">tmoT</name>
    <name evidence="5" type="ORF">ETAA8_55440</name>
</gene>
<evidence type="ECO:0000259" key="3">
    <source>
        <dbReference type="PROSITE" id="PS50043"/>
    </source>
</evidence>
<dbReference type="GO" id="GO:0003677">
    <property type="term" value="F:DNA binding"/>
    <property type="evidence" value="ECO:0007669"/>
    <property type="project" value="UniProtKB-KW"/>
</dbReference>
<dbReference type="PANTHER" id="PTHR43214:SF44">
    <property type="entry name" value="TWO-COMPONENT RESPONSE REGULATOR"/>
    <property type="match status" value="1"/>
</dbReference>
<dbReference type="InterPro" id="IPR011006">
    <property type="entry name" value="CheY-like_superfamily"/>
</dbReference>
<feature type="domain" description="Response regulatory" evidence="4">
    <location>
        <begin position="1"/>
        <end position="115"/>
    </location>
</feature>
<dbReference type="SUPFAM" id="SSF52172">
    <property type="entry name" value="CheY-like"/>
    <property type="match status" value="1"/>
</dbReference>
<dbReference type="SUPFAM" id="SSF46894">
    <property type="entry name" value="C-terminal effector domain of the bipartite response regulators"/>
    <property type="match status" value="1"/>
</dbReference>
<sequence length="207" mass="22987">MIYVVDDDVAVLTSLQALLIAHNYQVQCFASAEQFLQEVSLHRRGCVVTDVAMPGVTGVELVRKIYEAKSPLSVVVVTGVANVPMAVKLMEFGALTLLEKPYDAQQLLQAVNRGLTLSNQQSEQFQREQEVQRRLNQLTDEERSVMDRLLADKPNKSIAAELHLSLRTVDRRRQSVLEKLGVGSVPEMALMVGPLRTAQAVVRHPVT</sequence>
<dbReference type="PROSITE" id="PS50043">
    <property type="entry name" value="HTH_LUXR_2"/>
    <property type="match status" value="1"/>
</dbReference>
<dbReference type="SMART" id="SM00421">
    <property type="entry name" value="HTH_LUXR"/>
    <property type="match status" value="1"/>
</dbReference>
<dbReference type="Pfam" id="PF00196">
    <property type="entry name" value="GerE"/>
    <property type="match status" value="1"/>
</dbReference>
<dbReference type="EMBL" id="CP036274">
    <property type="protein sequence ID" value="QDU30404.1"/>
    <property type="molecule type" value="Genomic_DNA"/>
</dbReference>
<dbReference type="InterPro" id="IPR039420">
    <property type="entry name" value="WalR-like"/>
</dbReference>
<evidence type="ECO:0000313" key="5">
    <source>
        <dbReference type="EMBL" id="QDU30404.1"/>
    </source>
</evidence>
<dbReference type="InterPro" id="IPR001789">
    <property type="entry name" value="Sig_transdc_resp-reg_receiver"/>
</dbReference>
<dbReference type="KEGG" id="aagg:ETAA8_55440"/>
<reference evidence="5 6" key="1">
    <citation type="submission" date="2019-02" db="EMBL/GenBank/DDBJ databases">
        <title>Deep-cultivation of Planctomycetes and their phenomic and genomic characterization uncovers novel biology.</title>
        <authorList>
            <person name="Wiegand S."/>
            <person name="Jogler M."/>
            <person name="Boedeker C."/>
            <person name="Pinto D."/>
            <person name="Vollmers J."/>
            <person name="Rivas-Marin E."/>
            <person name="Kohn T."/>
            <person name="Peeters S.H."/>
            <person name="Heuer A."/>
            <person name="Rast P."/>
            <person name="Oberbeckmann S."/>
            <person name="Bunk B."/>
            <person name="Jeske O."/>
            <person name="Meyerdierks A."/>
            <person name="Storesund J.E."/>
            <person name="Kallscheuer N."/>
            <person name="Luecker S."/>
            <person name="Lage O.M."/>
            <person name="Pohl T."/>
            <person name="Merkel B.J."/>
            <person name="Hornburger P."/>
            <person name="Mueller R.-W."/>
            <person name="Bruemmer F."/>
            <person name="Labrenz M."/>
            <person name="Spormann A.M."/>
            <person name="Op den Camp H."/>
            <person name="Overmann J."/>
            <person name="Amann R."/>
            <person name="Jetten M.S.M."/>
            <person name="Mascher T."/>
            <person name="Medema M.H."/>
            <person name="Devos D.P."/>
            <person name="Kaster A.-K."/>
            <person name="Ovreas L."/>
            <person name="Rohde M."/>
            <person name="Galperin M.Y."/>
            <person name="Jogler C."/>
        </authorList>
    </citation>
    <scope>NUCLEOTIDE SEQUENCE [LARGE SCALE GENOMIC DNA]</scope>
    <source>
        <strain evidence="5 6">ETA_A8</strain>
    </source>
</reference>
<dbReference type="Proteomes" id="UP000315017">
    <property type="component" value="Chromosome"/>
</dbReference>
<dbReference type="SMART" id="SM00448">
    <property type="entry name" value="REC"/>
    <property type="match status" value="1"/>
</dbReference>
<name>A0A517YJK3_9BACT</name>
<proteinExistence type="predicted"/>
<dbReference type="Gene3D" id="1.10.10.10">
    <property type="entry name" value="Winged helix-like DNA-binding domain superfamily/Winged helix DNA-binding domain"/>
    <property type="match status" value="1"/>
</dbReference>
<dbReference type="CDD" id="cd06170">
    <property type="entry name" value="LuxR_C_like"/>
    <property type="match status" value="1"/>
</dbReference>
<dbReference type="PANTHER" id="PTHR43214">
    <property type="entry name" value="TWO-COMPONENT RESPONSE REGULATOR"/>
    <property type="match status" value="1"/>
</dbReference>
<dbReference type="InterPro" id="IPR016032">
    <property type="entry name" value="Sig_transdc_resp-reg_C-effctor"/>
</dbReference>
<protein>
    <submittedName>
        <fullName evidence="5">Response regulator protein TmoT</fullName>
    </submittedName>
</protein>
<keyword evidence="6" id="KW-1185">Reference proteome</keyword>
<dbReference type="GO" id="GO:0000160">
    <property type="term" value="P:phosphorelay signal transduction system"/>
    <property type="evidence" value="ECO:0007669"/>
    <property type="project" value="InterPro"/>
</dbReference>
<dbReference type="PROSITE" id="PS50110">
    <property type="entry name" value="RESPONSE_REGULATORY"/>
    <property type="match status" value="1"/>
</dbReference>
<dbReference type="OrthoDB" id="271936at2"/>
<keyword evidence="2" id="KW-0597">Phosphoprotein</keyword>
<feature type="domain" description="HTH luxR-type" evidence="3">
    <location>
        <begin position="131"/>
        <end position="196"/>
    </location>
</feature>
<dbReference type="InterPro" id="IPR036388">
    <property type="entry name" value="WH-like_DNA-bd_sf"/>
</dbReference>
<organism evidence="5 6">
    <name type="scientific">Anatilimnocola aggregata</name>
    <dbReference type="NCBI Taxonomy" id="2528021"/>
    <lineage>
        <taxon>Bacteria</taxon>
        <taxon>Pseudomonadati</taxon>
        <taxon>Planctomycetota</taxon>
        <taxon>Planctomycetia</taxon>
        <taxon>Pirellulales</taxon>
        <taxon>Pirellulaceae</taxon>
        <taxon>Anatilimnocola</taxon>
    </lineage>
</organism>
<evidence type="ECO:0000313" key="6">
    <source>
        <dbReference type="Proteomes" id="UP000315017"/>
    </source>
</evidence>
<keyword evidence="1" id="KW-0238">DNA-binding</keyword>